<dbReference type="OrthoDB" id="1878267at2759"/>
<evidence type="ECO:0000256" key="1">
    <source>
        <dbReference type="ARBA" id="ARBA00023015"/>
    </source>
</evidence>
<name>A0A833VDN4_9POAL</name>
<dbReference type="InterPro" id="IPR044797">
    <property type="entry name" value="At4g06598-like"/>
</dbReference>
<feature type="region of interest" description="Disordered" evidence="3">
    <location>
        <begin position="1"/>
        <end position="60"/>
    </location>
</feature>
<feature type="compositionally biased region" description="Low complexity" evidence="3">
    <location>
        <begin position="302"/>
        <end position="312"/>
    </location>
</feature>
<dbReference type="SMART" id="SM00338">
    <property type="entry name" value="BRLZ"/>
    <property type="match status" value="1"/>
</dbReference>
<dbReference type="InterPro" id="IPR004827">
    <property type="entry name" value="bZIP"/>
</dbReference>
<dbReference type="InterPro" id="IPR046347">
    <property type="entry name" value="bZIP_sf"/>
</dbReference>
<dbReference type="InterPro" id="IPR044759">
    <property type="entry name" value="bZIP_RF2"/>
</dbReference>
<feature type="compositionally biased region" description="Basic and acidic residues" evidence="3">
    <location>
        <begin position="156"/>
        <end position="167"/>
    </location>
</feature>
<feature type="compositionally biased region" description="Basic and acidic residues" evidence="3">
    <location>
        <begin position="192"/>
        <end position="211"/>
    </location>
</feature>
<dbReference type="GO" id="GO:0003700">
    <property type="term" value="F:DNA-binding transcription factor activity"/>
    <property type="evidence" value="ECO:0007669"/>
    <property type="project" value="InterPro"/>
</dbReference>
<keyword evidence="2" id="KW-0804">Transcription</keyword>
<feature type="compositionally biased region" description="Polar residues" evidence="3">
    <location>
        <begin position="1"/>
        <end position="19"/>
    </location>
</feature>
<dbReference type="AlphaFoldDB" id="A0A833VDN4"/>
<dbReference type="PANTHER" id="PTHR46835">
    <property type="entry name" value="BASIC-LEUCINE ZIPPER (BZIP) TRANSCRIPTION FACTOR FAMILY PROTEIN-RELATED"/>
    <property type="match status" value="1"/>
</dbReference>
<organism evidence="5 6">
    <name type="scientific">Carex littledalei</name>
    <dbReference type="NCBI Taxonomy" id="544730"/>
    <lineage>
        <taxon>Eukaryota</taxon>
        <taxon>Viridiplantae</taxon>
        <taxon>Streptophyta</taxon>
        <taxon>Embryophyta</taxon>
        <taxon>Tracheophyta</taxon>
        <taxon>Spermatophyta</taxon>
        <taxon>Magnoliopsida</taxon>
        <taxon>Liliopsida</taxon>
        <taxon>Poales</taxon>
        <taxon>Cyperaceae</taxon>
        <taxon>Cyperoideae</taxon>
        <taxon>Cariceae</taxon>
        <taxon>Carex</taxon>
        <taxon>Carex subgen. Euthyceras</taxon>
    </lineage>
</organism>
<dbReference type="PANTHER" id="PTHR46835:SF3">
    <property type="entry name" value="BASIC-LEUCINE ZIPPER (BZIP) TRANSCRIPTION FACTOR FAMILY PROTEIN"/>
    <property type="match status" value="1"/>
</dbReference>
<dbReference type="GO" id="GO:0005634">
    <property type="term" value="C:nucleus"/>
    <property type="evidence" value="ECO:0007669"/>
    <property type="project" value="UniProtKB-ARBA"/>
</dbReference>
<feature type="region of interest" description="Disordered" evidence="3">
    <location>
        <begin position="146"/>
        <end position="218"/>
    </location>
</feature>
<comment type="caution">
    <text evidence="5">The sequence shown here is derived from an EMBL/GenBank/DDBJ whole genome shotgun (WGS) entry which is preliminary data.</text>
</comment>
<reference evidence="5" key="1">
    <citation type="submission" date="2020-01" db="EMBL/GenBank/DDBJ databases">
        <title>Genome sequence of Kobresia littledalei, the first chromosome-level genome in the family Cyperaceae.</title>
        <authorList>
            <person name="Qu G."/>
        </authorList>
    </citation>
    <scope>NUCLEOTIDE SEQUENCE</scope>
    <source>
        <strain evidence="5">C.B.Clarke</strain>
        <tissue evidence="5">Leaf</tissue>
    </source>
</reference>
<dbReference type="Gene3D" id="1.20.5.170">
    <property type="match status" value="1"/>
</dbReference>
<dbReference type="Proteomes" id="UP000623129">
    <property type="component" value="Unassembled WGS sequence"/>
</dbReference>
<dbReference type="EMBL" id="SWLB01000026">
    <property type="protein sequence ID" value="KAF3321690.1"/>
    <property type="molecule type" value="Genomic_DNA"/>
</dbReference>
<evidence type="ECO:0000256" key="3">
    <source>
        <dbReference type="SAM" id="MobiDB-lite"/>
    </source>
</evidence>
<evidence type="ECO:0000313" key="6">
    <source>
        <dbReference type="Proteomes" id="UP000623129"/>
    </source>
</evidence>
<evidence type="ECO:0000259" key="4">
    <source>
        <dbReference type="SMART" id="SM00338"/>
    </source>
</evidence>
<feature type="domain" description="BZIP" evidence="4">
    <location>
        <begin position="206"/>
        <end position="265"/>
    </location>
</feature>
<evidence type="ECO:0000313" key="5">
    <source>
        <dbReference type="EMBL" id="KAF3321690.1"/>
    </source>
</evidence>
<gene>
    <name evidence="5" type="ORF">FCM35_KLT13906</name>
</gene>
<feature type="region of interest" description="Disordered" evidence="3">
    <location>
        <begin position="302"/>
        <end position="354"/>
    </location>
</feature>
<dbReference type="CDD" id="cd14703">
    <property type="entry name" value="bZIP_plant_RF2"/>
    <property type="match status" value="1"/>
</dbReference>
<proteinExistence type="predicted"/>
<keyword evidence="6" id="KW-1185">Reference proteome</keyword>
<accession>A0A833VDN4</accession>
<feature type="compositionally biased region" description="Basic and acidic residues" evidence="3">
    <location>
        <begin position="174"/>
        <end position="184"/>
    </location>
</feature>
<sequence length="354" mass="40218">MASTQGINLRNNNSSSTKQSFLPPRSPFPSPIAQNYIDPGTIGSKPNTNTKLGQRHPFHHRNASESFLEEQPSWLDDLLNEPDTPVRRGGHRRSSSDSFTFFDGASIYSSDLTGSTWGGTVESNNLRYPDLNLAGRTHGRVWEGPVASTGFHRQNNGKEKVVPRDADVLAPDSSVKKEKEEPGQEQRGNSAVERKENPHAKHMQSEADTKRAKQQYAQRSRVRKLQYIAELERKVQTLQAEGMEVSAEMEFLSQQNIMLDLENKALKQRLESLNQEQLIKRFQQEMFEREVARLRNIYQQQQQQQMQQQQQQTAGMHSRSSSRDLDSQFASLSLKHKEPPTNSGREPVSGPLRI</sequence>
<evidence type="ECO:0000256" key="2">
    <source>
        <dbReference type="ARBA" id="ARBA00023163"/>
    </source>
</evidence>
<protein>
    <submittedName>
        <fullName evidence="5">BZIP transcription factor</fullName>
    </submittedName>
</protein>
<dbReference type="SUPFAM" id="SSF57959">
    <property type="entry name" value="Leucine zipper domain"/>
    <property type="match status" value="1"/>
</dbReference>
<keyword evidence="1" id="KW-0805">Transcription regulation</keyword>